<sequence length="142" mass="15124">MLNVRACHEVNQQSDSVLLPIRVVAVDDWQRPTTEVASASRLSLNNSPKLNALATSDVNQQSRVNSFSKLGVAIATSSAVVCMEDSFQDKQSKPMDSNATIRMNEDLLDTNHNSIAISSQLISLGGKLVASGDCASSGYGPD</sequence>
<reference evidence="1 2" key="1">
    <citation type="journal article" date="2023" name="Nucleic Acids Res.">
        <title>The hologenome of Daphnia magna reveals possible DNA methylation and microbiome-mediated evolution of the host genome.</title>
        <authorList>
            <person name="Chaturvedi A."/>
            <person name="Li X."/>
            <person name="Dhandapani V."/>
            <person name="Marshall H."/>
            <person name="Kissane S."/>
            <person name="Cuenca-Cambronero M."/>
            <person name="Asole G."/>
            <person name="Calvet F."/>
            <person name="Ruiz-Romero M."/>
            <person name="Marangio P."/>
            <person name="Guigo R."/>
            <person name="Rago D."/>
            <person name="Mirbahai L."/>
            <person name="Eastwood N."/>
            <person name="Colbourne J.K."/>
            <person name="Zhou J."/>
            <person name="Mallon E."/>
            <person name="Orsini L."/>
        </authorList>
    </citation>
    <scope>NUCLEOTIDE SEQUENCE [LARGE SCALE GENOMIC DNA]</scope>
    <source>
        <strain evidence="1">LRV0_1</strain>
    </source>
</reference>
<evidence type="ECO:0000313" key="2">
    <source>
        <dbReference type="Proteomes" id="UP001234178"/>
    </source>
</evidence>
<protein>
    <submittedName>
        <fullName evidence="1">Uncharacterized protein</fullName>
    </submittedName>
</protein>
<gene>
    <name evidence="1" type="ORF">OUZ56_003186</name>
</gene>
<proteinExistence type="predicted"/>
<evidence type="ECO:0000313" key="1">
    <source>
        <dbReference type="EMBL" id="KAK4021267.1"/>
    </source>
</evidence>
<name>A0ABR0A7Z9_9CRUS</name>
<dbReference type="EMBL" id="JAOYFB010000036">
    <property type="protein sequence ID" value="KAK4021267.1"/>
    <property type="molecule type" value="Genomic_DNA"/>
</dbReference>
<keyword evidence="2" id="KW-1185">Reference proteome</keyword>
<organism evidence="1 2">
    <name type="scientific">Daphnia magna</name>
    <dbReference type="NCBI Taxonomy" id="35525"/>
    <lineage>
        <taxon>Eukaryota</taxon>
        <taxon>Metazoa</taxon>
        <taxon>Ecdysozoa</taxon>
        <taxon>Arthropoda</taxon>
        <taxon>Crustacea</taxon>
        <taxon>Branchiopoda</taxon>
        <taxon>Diplostraca</taxon>
        <taxon>Cladocera</taxon>
        <taxon>Anomopoda</taxon>
        <taxon>Daphniidae</taxon>
        <taxon>Daphnia</taxon>
    </lineage>
</organism>
<accession>A0ABR0A7Z9</accession>
<dbReference type="Proteomes" id="UP001234178">
    <property type="component" value="Unassembled WGS sequence"/>
</dbReference>
<comment type="caution">
    <text evidence="1">The sequence shown here is derived from an EMBL/GenBank/DDBJ whole genome shotgun (WGS) entry which is preliminary data.</text>
</comment>